<dbReference type="Gene3D" id="3.40.50.1820">
    <property type="entry name" value="alpha/beta hydrolase"/>
    <property type="match status" value="1"/>
</dbReference>
<name>A0A7W9G2F5_9ACTN</name>
<dbReference type="PANTHER" id="PTHR48081:SF8">
    <property type="entry name" value="ALPHA_BETA HYDROLASE FOLD-3 DOMAIN-CONTAINING PROTEIN-RELATED"/>
    <property type="match status" value="1"/>
</dbReference>
<dbReference type="EC" id="3.1.1.-" evidence="4"/>
<proteinExistence type="predicted"/>
<dbReference type="Pfam" id="PF07859">
    <property type="entry name" value="Abhydrolase_3"/>
    <property type="match status" value="1"/>
</dbReference>
<dbReference type="PANTHER" id="PTHR48081">
    <property type="entry name" value="AB HYDROLASE SUPERFAMILY PROTEIN C4A8.06C"/>
    <property type="match status" value="1"/>
</dbReference>
<evidence type="ECO:0000256" key="2">
    <source>
        <dbReference type="SAM" id="MobiDB-lite"/>
    </source>
</evidence>
<sequence length="275" mass="29620">MTVPDVSELREGSRRRAADRPQGPAQAGVEDLHGPGGLPLRHYRPSEQARPLMVFAHGGAFVIGDLDTHDRTCRRIAHACDVEVLAVDYRRAPEHPYPAAVDDVTAVLRWARPAAVAGDSAGGYLATMACLRLRDAGEPVPGLQILICPNTDLTLSQPSIVGKGSGHSLDAGFLAWAIELWTPDPADRVPASPLLAADLSGMPDALIVTAEHDALRDEGDAYARRLAQAGVHVTHRQEPGLEHGFIQNMDLTSAQAAAAHERLFEDIRTLTRRSR</sequence>
<feature type="compositionally biased region" description="Basic and acidic residues" evidence="2">
    <location>
        <begin position="7"/>
        <end position="19"/>
    </location>
</feature>
<feature type="domain" description="Alpha/beta hydrolase fold-3" evidence="3">
    <location>
        <begin position="53"/>
        <end position="246"/>
    </location>
</feature>
<dbReference type="EMBL" id="JACHMB010000001">
    <property type="protein sequence ID" value="MBB5776012.1"/>
    <property type="molecule type" value="Genomic_DNA"/>
</dbReference>
<evidence type="ECO:0000259" key="3">
    <source>
        <dbReference type="Pfam" id="PF07859"/>
    </source>
</evidence>
<evidence type="ECO:0000313" key="4">
    <source>
        <dbReference type="EMBL" id="MBB5776012.1"/>
    </source>
</evidence>
<dbReference type="InterPro" id="IPR013094">
    <property type="entry name" value="AB_hydrolase_3"/>
</dbReference>
<keyword evidence="5" id="KW-1185">Reference proteome</keyword>
<dbReference type="SUPFAM" id="SSF53474">
    <property type="entry name" value="alpha/beta-Hydrolases"/>
    <property type="match status" value="1"/>
</dbReference>
<protein>
    <submittedName>
        <fullName evidence="4">Acetyl esterase</fullName>
        <ecNumber evidence="4">3.1.1.-</ecNumber>
    </submittedName>
</protein>
<evidence type="ECO:0000256" key="1">
    <source>
        <dbReference type="ARBA" id="ARBA00022801"/>
    </source>
</evidence>
<comment type="caution">
    <text evidence="4">The sequence shown here is derived from an EMBL/GenBank/DDBJ whole genome shotgun (WGS) entry which is preliminary data.</text>
</comment>
<reference evidence="4 5" key="1">
    <citation type="submission" date="2020-08" db="EMBL/GenBank/DDBJ databases">
        <title>Sequencing the genomes of 1000 actinobacteria strains.</title>
        <authorList>
            <person name="Klenk H.-P."/>
        </authorList>
    </citation>
    <scope>NUCLEOTIDE SEQUENCE [LARGE SCALE GENOMIC DNA]</scope>
    <source>
        <strain evidence="4 5">DSM 45507</strain>
    </source>
</reference>
<accession>A0A7W9G2F5</accession>
<organism evidence="4 5">
    <name type="scientific">Nonomuraea jabiensis</name>
    <dbReference type="NCBI Taxonomy" id="882448"/>
    <lineage>
        <taxon>Bacteria</taxon>
        <taxon>Bacillati</taxon>
        <taxon>Actinomycetota</taxon>
        <taxon>Actinomycetes</taxon>
        <taxon>Streptosporangiales</taxon>
        <taxon>Streptosporangiaceae</taxon>
        <taxon>Nonomuraea</taxon>
    </lineage>
</organism>
<dbReference type="RefSeq" id="WP_185069606.1">
    <property type="nucleotide sequence ID" value="NZ_JACHMB010000001.1"/>
</dbReference>
<gene>
    <name evidence="4" type="ORF">HD596_002768</name>
</gene>
<dbReference type="Proteomes" id="UP000579153">
    <property type="component" value="Unassembled WGS sequence"/>
</dbReference>
<dbReference type="InterPro" id="IPR050300">
    <property type="entry name" value="GDXG_lipolytic_enzyme"/>
</dbReference>
<feature type="region of interest" description="Disordered" evidence="2">
    <location>
        <begin position="1"/>
        <end position="38"/>
    </location>
</feature>
<dbReference type="GO" id="GO:0016787">
    <property type="term" value="F:hydrolase activity"/>
    <property type="evidence" value="ECO:0007669"/>
    <property type="project" value="UniProtKB-KW"/>
</dbReference>
<dbReference type="InterPro" id="IPR029058">
    <property type="entry name" value="AB_hydrolase_fold"/>
</dbReference>
<evidence type="ECO:0000313" key="5">
    <source>
        <dbReference type="Proteomes" id="UP000579153"/>
    </source>
</evidence>
<keyword evidence="1 4" id="KW-0378">Hydrolase</keyword>
<dbReference type="AlphaFoldDB" id="A0A7W9G2F5"/>